<organism evidence="1 2">
    <name type="scientific">Actinomycetospora straminea</name>
    <dbReference type="NCBI Taxonomy" id="663607"/>
    <lineage>
        <taxon>Bacteria</taxon>
        <taxon>Bacillati</taxon>
        <taxon>Actinomycetota</taxon>
        <taxon>Actinomycetes</taxon>
        <taxon>Pseudonocardiales</taxon>
        <taxon>Pseudonocardiaceae</taxon>
        <taxon>Actinomycetospora</taxon>
    </lineage>
</organism>
<dbReference type="Proteomes" id="UP001500457">
    <property type="component" value="Unassembled WGS sequence"/>
</dbReference>
<name>A0ABP9F684_9PSEU</name>
<sequence length="63" mass="6241">MIRAGNNGRASPAGGQGAFGAEVDAAARRPALEGPGSLIGPFLPVKGASLRYASLRDQPPAGP</sequence>
<evidence type="ECO:0000313" key="2">
    <source>
        <dbReference type="Proteomes" id="UP001500457"/>
    </source>
</evidence>
<dbReference type="EMBL" id="BAABHQ010000027">
    <property type="protein sequence ID" value="GAA4894942.1"/>
    <property type="molecule type" value="Genomic_DNA"/>
</dbReference>
<proteinExistence type="predicted"/>
<keyword evidence="2" id="KW-1185">Reference proteome</keyword>
<protein>
    <submittedName>
        <fullName evidence="1">Uncharacterized protein</fullName>
    </submittedName>
</protein>
<accession>A0ABP9F684</accession>
<reference evidence="2" key="1">
    <citation type="journal article" date="2019" name="Int. J. Syst. Evol. Microbiol.">
        <title>The Global Catalogue of Microorganisms (GCM) 10K type strain sequencing project: providing services to taxonomists for standard genome sequencing and annotation.</title>
        <authorList>
            <consortium name="The Broad Institute Genomics Platform"/>
            <consortium name="The Broad Institute Genome Sequencing Center for Infectious Disease"/>
            <person name="Wu L."/>
            <person name="Ma J."/>
        </authorList>
    </citation>
    <scope>NUCLEOTIDE SEQUENCE [LARGE SCALE GENOMIC DNA]</scope>
    <source>
        <strain evidence="2">JCM 17983</strain>
    </source>
</reference>
<comment type="caution">
    <text evidence="1">The sequence shown here is derived from an EMBL/GenBank/DDBJ whole genome shotgun (WGS) entry which is preliminary data.</text>
</comment>
<gene>
    <name evidence="1" type="ORF">GCM10023203_56480</name>
</gene>
<evidence type="ECO:0000313" key="1">
    <source>
        <dbReference type="EMBL" id="GAA4894942.1"/>
    </source>
</evidence>